<evidence type="ECO:0000313" key="1">
    <source>
        <dbReference type="EMBL" id="PVD21901.1"/>
    </source>
</evidence>
<dbReference type="AlphaFoldDB" id="A0A2T7NL72"/>
<comment type="caution">
    <text evidence="1">The sequence shown here is derived from an EMBL/GenBank/DDBJ whole genome shotgun (WGS) entry which is preliminary data.</text>
</comment>
<proteinExistence type="predicted"/>
<gene>
    <name evidence="1" type="ORF">C0Q70_17704</name>
</gene>
<dbReference type="EMBL" id="PZQS01000011">
    <property type="protein sequence ID" value="PVD21901.1"/>
    <property type="molecule type" value="Genomic_DNA"/>
</dbReference>
<evidence type="ECO:0000313" key="2">
    <source>
        <dbReference type="Proteomes" id="UP000245119"/>
    </source>
</evidence>
<reference evidence="1 2" key="1">
    <citation type="submission" date="2018-04" db="EMBL/GenBank/DDBJ databases">
        <title>The genome of golden apple snail Pomacea canaliculata provides insight into stress tolerance and invasive adaptation.</title>
        <authorList>
            <person name="Liu C."/>
            <person name="Liu B."/>
            <person name="Ren Y."/>
            <person name="Zhang Y."/>
            <person name="Wang H."/>
            <person name="Li S."/>
            <person name="Jiang F."/>
            <person name="Yin L."/>
            <person name="Zhang G."/>
            <person name="Qian W."/>
            <person name="Fan W."/>
        </authorList>
    </citation>
    <scope>NUCLEOTIDE SEQUENCE [LARGE SCALE GENOMIC DNA]</scope>
    <source>
        <strain evidence="1">SZHN2017</strain>
        <tissue evidence="1">Muscle</tissue>
    </source>
</reference>
<protein>
    <submittedName>
        <fullName evidence="1">Uncharacterized protein</fullName>
    </submittedName>
</protein>
<accession>A0A2T7NL72</accession>
<keyword evidence="2" id="KW-1185">Reference proteome</keyword>
<sequence length="92" mass="9921">MTAGLAGRCVTKGALSGPQHPSTVMAVEEKERTWNIGKWRREGRLAADTLSSLARQQRPPLCAGVSSVAGEIKYKRTYTPLQRPLAACPQSA</sequence>
<name>A0A2T7NL72_POMCA</name>
<organism evidence="1 2">
    <name type="scientific">Pomacea canaliculata</name>
    <name type="common">Golden apple snail</name>
    <dbReference type="NCBI Taxonomy" id="400727"/>
    <lineage>
        <taxon>Eukaryota</taxon>
        <taxon>Metazoa</taxon>
        <taxon>Spiralia</taxon>
        <taxon>Lophotrochozoa</taxon>
        <taxon>Mollusca</taxon>
        <taxon>Gastropoda</taxon>
        <taxon>Caenogastropoda</taxon>
        <taxon>Architaenioglossa</taxon>
        <taxon>Ampullarioidea</taxon>
        <taxon>Ampullariidae</taxon>
        <taxon>Pomacea</taxon>
    </lineage>
</organism>
<dbReference type="Proteomes" id="UP000245119">
    <property type="component" value="Linkage Group LG11"/>
</dbReference>